<dbReference type="PANTHER" id="PTHR10127:SF780">
    <property type="entry name" value="METALLOENDOPEPTIDASE"/>
    <property type="match status" value="1"/>
</dbReference>
<evidence type="ECO:0000313" key="9">
    <source>
        <dbReference type="WBParaSite" id="SPAL_0001460500.1"/>
    </source>
</evidence>
<dbReference type="GO" id="GO:0046872">
    <property type="term" value="F:metal ion binding"/>
    <property type="evidence" value="ECO:0007669"/>
    <property type="project" value="UniProtKB-KW"/>
</dbReference>
<dbReference type="PROSITE" id="PS00022">
    <property type="entry name" value="EGF_1"/>
    <property type="match status" value="1"/>
</dbReference>
<keyword evidence="1" id="KW-0645">Protease</keyword>
<dbReference type="InterPro" id="IPR001506">
    <property type="entry name" value="Peptidase_M12A"/>
</dbReference>
<keyword evidence="6" id="KW-0732">Signal</keyword>
<accession>A0A0N5C9M7</accession>
<keyword evidence="4" id="KW-0862">Zinc</keyword>
<evidence type="ECO:0000313" key="8">
    <source>
        <dbReference type="Proteomes" id="UP000046392"/>
    </source>
</evidence>
<dbReference type="InterPro" id="IPR024079">
    <property type="entry name" value="MetalloPept_cat_dom_sf"/>
</dbReference>
<dbReference type="PANTHER" id="PTHR10127">
    <property type="entry name" value="DISCOIDIN, CUB, EGF, LAMININ , AND ZINC METALLOPROTEASE DOMAIN CONTAINING"/>
    <property type="match status" value="1"/>
</dbReference>
<reference evidence="9" key="1">
    <citation type="submission" date="2017-02" db="UniProtKB">
        <authorList>
            <consortium name="WormBaseParasite"/>
        </authorList>
    </citation>
    <scope>IDENTIFICATION</scope>
</reference>
<feature type="chain" id="PRO_5005895824" evidence="6">
    <location>
        <begin position="21"/>
        <end position="399"/>
    </location>
</feature>
<evidence type="ECO:0000256" key="3">
    <source>
        <dbReference type="ARBA" id="ARBA00022801"/>
    </source>
</evidence>
<dbReference type="InterPro" id="IPR000742">
    <property type="entry name" value="EGF"/>
</dbReference>
<keyword evidence="8" id="KW-1185">Reference proteome</keyword>
<name>A0A0N5C9M7_STREA</name>
<evidence type="ECO:0000256" key="4">
    <source>
        <dbReference type="ARBA" id="ARBA00022833"/>
    </source>
</evidence>
<keyword evidence="5" id="KW-0482">Metalloprotease</keyword>
<evidence type="ECO:0000259" key="7">
    <source>
        <dbReference type="PROSITE" id="PS00022"/>
    </source>
</evidence>
<dbReference type="Gene3D" id="3.40.390.10">
    <property type="entry name" value="Collagenase (Catalytic Domain)"/>
    <property type="match status" value="1"/>
</dbReference>
<proteinExistence type="predicted"/>
<dbReference type="WBParaSite" id="SPAL_0001460500.1">
    <property type="protein sequence ID" value="SPAL_0001460500.1"/>
    <property type="gene ID" value="SPAL_0001460500"/>
</dbReference>
<evidence type="ECO:0000256" key="6">
    <source>
        <dbReference type="SAM" id="SignalP"/>
    </source>
</evidence>
<keyword evidence="3" id="KW-0378">Hydrolase</keyword>
<dbReference type="Pfam" id="PF01400">
    <property type="entry name" value="Astacin"/>
    <property type="match status" value="1"/>
</dbReference>
<feature type="domain" description="EGF-like" evidence="7">
    <location>
        <begin position="257"/>
        <end position="268"/>
    </location>
</feature>
<evidence type="ECO:0000256" key="2">
    <source>
        <dbReference type="ARBA" id="ARBA00022723"/>
    </source>
</evidence>
<evidence type="ECO:0000256" key="1">
    <source>
        <dbReference type="ARBA" id="ARBA00022670"/>
    </source>
</evidence>
<feature type="signal peptide" evidence="6">
    <location>
        <begin position="1"/>
        <end position="20"/>
    </location>
</feature>
<keyword evidence="2" id="KW-0479">Metal-binding</keyword>
<dbReference type="GO" id="GO:0006508">
    <property type="term" value="P:proteolysis"/>
    <property type="evidence" value="ECO:0007669"/>
    <property type="project" value="UniProtKB-KW"/>
</dbReference>
<dbReference type="GO" id="GO:0004222">
    <property type="term" value="F:metalloendopeptidase activity"/>
    <property type="evidence" value="ECO:0007669"/>
    <property type="project" value="InterPro"/>
</dbReference>
<dbReference type="AlphaFoldDB" id="A0A0N5C9M7"/>
<evidence type="ECO:0000256" key="5">
    <source>
        <dbReference type="ARBA" id="ARBA00023049"/>
    </source>
</evidence>
<organism evidence="8 9">
    <name type="scientific">Strongyloides papillosus</name>
    <name type="common">Intestinal threadworm</name>
    <dbReference type="NCBI Taxonomy" id="174720"/>
    <lineage>
        <taxon>Eukaryota</taxon>
        <taxon>Metazoa</taxon>
        <taxon>Ecdysozoa</taxon>
        <taxon>Nematoda</taxon>
        <taxon>Chromadorea</taxon>
        <taxon>Rhabditida</taxon>
        <taxon>Tylenchina</taxon>
        <taxon>Panagrolaimomorpha</taxon>
        <taxon>Strongyloidoidea</taxon>
        <taxon>Strongyloididae</taxon>
        <taxon>Strongyloides</taxon>
    </lineage>
</organism>
<protein>
    <submittedName>
        <fullName evidence="9">Astacin domain-containing protein</fullName>
    </submittedName>
</protein>
<dbReference type="Proteomes" id="UP000046392">
    <property type="component" value="Unplaced"/>
</dbReference>
<sequence length="399" mass="45902">MEVSLVSLLVLLYISHYLAGEDSKGNLESTESNSSPRKSPPYLDAKNNLYYYYNKSAFPNSKLETIFRQLKRYTCLEFKPKWDNPISHKIGINFNISGKKSTVELSTSKDCPTNVTLKEDDFNNSTLLRFYIGIALDIIPEVRRPDRDIDVNVTMDNVEEEFMQYYNITNSSYITYLNDTEFDFRSPMFFGPDFGSKNKRPTYKVKLYKKDQYPPGRGRPFRHNFYKYIFYYYCNGSTITNKCKYGGYPNPSDHYKCKCSEHFSGTNCTEFNKNSYFTTNYTTPAPLEANSTKHYYSANLKNTVLYLNITSKNGRNVSATIQNITFSETNCSSSGSSLEVLTRKDKGAAGIYFCKNSTNVSLPPLSNEMFFVFNAKNENIFLNVTYKEVKKNKTTEISG</sequence>